<dbReference type="EMBL" id="CAXHTA020000016">
    <property type="protein sequence ID" value="CAL5226416.1"/>
    <property type="molecule type" value="Genomic_DNA"/>
</dbReference>
<comment type="caution">
    <text evidence="2">The sequence shown here is derived from an EMBL/GenBank/DDBJ whole genome shotgun (WGS) entry which is preliminary data.</text>
</comment>
<proteinExistence type="predicted"/>
<dbReference type="PANTHER" id="PTHR36836">
    <property type="entry name" value="COLANIC ACID BIOSYNTHESIS PROTEIN WCAK"/>
    <property type="match status" value="1"/>
</dbReference>
<evidence type="ECO:0000259" key="1">
    <source>
        <dbReference type="Pfam" id="PF04230"/>
    </source>
</evidence>
<dbReference type="PANTHER" id="PTHR36836:SF1">
    <property type="entry name" value="COLANIC ACID BIOSYNTHESIS PROTEIN WCAK"/>
    <property type="match status" value="1"/>
</dbReference>
<dbReference type="InterPro" id="IPR007345">
    <property type="entry name" value="Polysacch_pyruvyl_Trfase"/>
</dbReference>
<organism evidence="2 3">
    <name type="scientific">Coccomyxa viridis</name>
    <dbReference type="NCBI Taxonomy" id="1274662"/>
    <lineage>
        <taxon>Eukaryota</taxon>
        <taxon>Viridiplantae</taxon>
        <taxon>Chlorophyta</taxon>
        <taxon>core chlorophytes</taxon>
        <taxon>Trebouxiophyceae</taxon>
        <taxon>Trebouxiophyceae incertae sedis</taxon>
        <taxon>Coccomyxaceae</taxon>
        <taxon>Coccomyxa</taxon>
    </lineage>
</organism>
<accession>A0ABP1G2H7</accession>
<keyword evidence="3" id="KW-1185">Reference proteome</keyword>
<reference evidence="2 3" key="1">
    <citation type="submission" date="2024-06" db="EMBL/GenBank/DDBJ databases">
        <authorList>
            <person name="Kraege A."/>
            <person name="Thomma B."/>
        </authorList>
    </citation>
    <scope>NUCLEOTIDE SEQUENCE [LARGE SCALE GENOMIC DNA]</scope>
</reference>
<evidence type="ECO:0000313" key="3">
    <source>
        <dbReference type="Proteomes" id="UP001497392"/>
    </source>
</evidence>
<feature type="domain" description="Polysaccharide pyruvyl transferase" evidence="1">
    <location>
        <begin position="31"/>
        <end position="267"/>
    </location>
</feature>
<gene>
    <name evidence="2" type="primary">g9265</name>
    <name evidence="2" type="ORF">VP750_LOCUS8322</name>
</gene>
<name>A0ABP1G2H7_9CHLO</name>
<evidence type="ECO:0000313" key="2">
    <source>
        <dbReference type="EMBL" id="CAL5226416.1"/>
    </source>
</evidence>
<dbReference type="Proteomes" id="UP001497392">
    <property type="component" value="Unassembled WGS sequence"/>
</dbReference>
<sequence length="862" mass="95725">MKVLALGFFNRGNFGDELYKTVYAERLSARDIEFTCMSLEDLKEAPEVPKCYDGVCVGGGDILNAYFMRFLAPKLEAFKGTKIALSVGVPFESCIHYVDLFDYVILRSRADEATVKARIGDGHVACFPDMAYTLAVPRTIGLPFVVSPRRIGVFLSRPIYARGGNRHYERIVRDIAKSLDEVCMAHPEAILYLVPFNTFDSQDENDTILNAEVSALCCMGARIKVVQEEHWDLRVYQKWFGAIDAAVCMRYHAAVLSMMFEVPFVALVSTRKMRTLLEDNDLRDHACTMEVDPHTHAPTELRSGAVTKTLRHVLSHRSGKVATGFPQTQQQFVALVRRLLRERHCRTSGAVALSDRARMAMVSRVIEALAWRAGLSPDATASVLSGKKTGTTAAELQGMNPMWLAMLVCHHVTGNADAPYVYGLSRSLMMDDCDVKGAVEWIMRDHHLTGSVRPLPRGEMGARVTFSSMHRQLYKGLHRSGWHFAMKGLLKYHDDSGRSGEVRTLLKTHGFGGVPTIALVHPTERVPESSEFTMEKFERNPHRHVVQIGAWDPVGPMCRTGIASLDRADAMCRDMGGVMCRSGEWNMAGPYRERRGNKYVQAMLRSLHDTERSVKVLPLCDDQAYDKLLAENLVFLCLLDASAVNTVIECIVRNTPIIINRLPALEELLGSDYPLFYMDFHEAADILGDLDALLNTSFPVPATLNATDTEVDVVTDQPLTSSQAAQLATLMNNYTDPAVFLQLNTTQTMPSTSASTNSAQATPVMTFIFSNQNSFEQALDGIKTVIQGGFGEDAIQAMVDASEITSESWGAFYKKLMVLASSAVQSLPPHQIQIQRLSTGYMIKIYGPVYQVTVQGTMLWPV</sequence>
<protein>
    <submittedName>
        <fullName evidence="2">G9265 protein</fullName>
    </submittedName>
</protein>
<dbReference type="Pfam" id="PF04230">
    <property type="entry name" value="PS_pyruv_trans"/>
    <property type="match status" value="1"/>
</dbReference>